<protein>
    <recommendedName>
        <fullName evidence="2">Fibronectin type-III domain-containing protein</fullName>
    </recommendedName>
</protein>
<dbReference type="InterPro" id="IPR013783">
    <property type="entry name" value="Ig-like_fold"/>
</dbReference>
<gene>
    <name evidence="3" type="ORF">GMPD_11250</name>
</gene>
<feature type="domain" description="Fibronectin type-III" evidence="2">
    <location>
        <begin position="735"/>
        <end position="828"/>
    </location>
</feature>
<dbReference type="RefSeq" id="WP_183345943.1">
    <property type="nucleotide sequence ID" value="NZ_BLXY01000001.1"/>
</dbReference>
<organism evidence="3 4">
    <name type="scientific">Geomonas paludis</name>
    <dbReference type="NCBI Taxonomy" id="2740185"/>
    <lineage>
        <taxon>Bacteria</taxon>
        <taxon>Pseudomonadati</taxon>
        <taxon>Thermodesulfobacteriota</taxon>
        <taxon>Desulfuromonadia</taxon>
        <taxon>Geobacterales</taxon>
        <taxon>Geobacteraceae</taxon>
        <taxon>Geomonas</taxon>
    </lineage>
</organism>
<reference evidence="4" key="1">
    <citation type="submission" date="2020-06" db="EMBL/GenBank/DDBJ databases">
        <title>Draft genomic sequecing of Geomonas sp. Red736.</title>
        <authorList>
            <person name="Itoh H."/>
            <person name="Xu Z.X."/>
            <person name="Ushijima N."/>
            <person name="Masuda Y."/>
            <person name="Shiratori Y."/>
            <person name="Senoo K."/>
        </authorList>
    </citation>
    <scope>NUCLEOTIDE SEQUENCE [LARGE SCALE GENOMIC DNA]</scope>
    <source>
        <strain evidence="4">Red736</strain>
    </source>
</reference>
<proteinExistence type="predicted"/>
<dbReference type="AlphaFoldDB" id="A0A6V8MSS7"/>
<feature type="signal peptide" evidence="1">
    <location>
        <begin position="1"/>
        <end position="21"/>
    </location>
</feature>
<sequence>MKRRMGKVIAALLLAATTTLAAPSAWAMSVARVNGSYNFVSQEAGFYAPTGGGVRDNFHGGNGTINFNGAGACSLTYVDHGYESAVGNSTVETWTDPVTDAACTYTVSPAGGMTIRFPDGGSKDFQLSQNGNLFIAGSGTREVDGTYGTDYWADQIIAVKSGSGMSAASLNGTFHFVSQEFALWQSTGSGSSYIADNIYGNTGTISFDGSGGCSVGYSGSTYEVGLTADRSSVNEWPDAMGPVSCSYTVSGTGHVSITTPDGGKDFELSPDGTVLVAGSPLQETSSDGTYYSADQVVGVKQGESFTFASVAGRYNFVYQESAFYAYNGSVTDGIFVNNGSLVLDANGGCTMSYTGTMFEANLAANSGVISQPDNAGPFPCSYTISPSGHMTLDLGDGDGGTLWFSADGKFLLGGGLFSETTANGTDYDVFQVFATRGPEATCVQPPTITVPAADADGSYTVSWGASTTKGVTYILEESTDADFNENVQSYSTSGVSQVVNGKSLGSTFFYRVKATASGYSDSSWKTAGAGCAVPGTALPTLTTITVPLVDADGAYTVSWSASATPGVTYVLQEAINSTFTAGVQEVYSGSETSASIIGGVLGATYYYRVKTVAGGYKDGLWKSSTTGCTVIGPDVAAVAPAGLTVPAADPDGSYIVSWTASTTKGVSYLLQEATDADFTQNVTDYIVTGLSKAFTGKSLGTTFFYRVKAVHPEYVDSAWKTAAAGCAVPGTALPTLTTLTVPPVDADGSYTVSWGASAVQGVTYVLQEATNATFTGAQEVYSGSDTSAIISGHSAGATYFYRVKTIEGGYKDGLWKSSTTGCKVIGPDVPAAAPLTLTVPLGDPDGSYTVSWGASATKGVTYLLEEATDAAFTQNVIDYPVTGLTKAISGKSLATTYFYRVKAVHPEYVDSSWKTAAAGCAVPGTILATLTGLVVPAVDADGNYTVSWGASAVPGVTYVLQEATNATFTGAQEVYRGSDAGAAITGKSVGVTYFYRVKAIEGGYKDSAWKSLPTGCKVIGAGVPAAAPLTITVPASDLDGLYTVSWGASATKGVTYILEEATDAGFTQNVVDYPVTGITKALTKTLPATFYYRVKAVHPEYADSAWKTALAPCRAPGTIIPIPATLTVPATYTDGTISLNWSAAAVPGVSYVVQEATNSTFTAGVREVYAGTDTATVVTVLNAGPTYTYYYRVKAVATGYKDSAWKSFLAGSKYAGFL</sequence>
<dbReference type="InterPro" id="IPR036116">
    <property type="entry name" value="FN3_sf"/>
</dbReference>
<feature type="chain" id="PRO_5028094302" description="Fibronectin type-III domain-containing protein" evidence="1">
    <location>
        <begin position="22"/>
        <end position="1218"/>
    </location>
</feature>
<evidence type="ECO:0000313" key="3">
    <source>
        <dbReference type="EMBL" id="GFO63206.1"/>
    </source>
</evidence>
<dbReference type="SMART" id="SM00060">
    <property type="entry name" value="FN3"/>
    <property type="match status" value="7"/>
</dbReference>
<evidence type="ECO:0000256" key="1">
    <source>
        <dbReference type="SAM" id="SignalP"/>
    </source>
</evidence>
<dbReference type="PROSITE" id="PS50853">
    <property type="entry name" value="FN3"/>
    <property type="match status" value="1"/>
</dbReference>
<name>A0A6V8MSS7_9BACT</name>
<dbReference type="SUPFAM" id="SSF49265">
    <property type="entry name" value="Fibronectin type III"/>
    <property type="match status" value="1"/>
</dbReference>
<dbReference type="EMBL" id="BLXY01000001">
    <property type="protein sequence ID" value="GFO63206.1"/>
    <property type="molecule type" value="Genomic_DNA"/>
</dbReference>
<keyword evidence="1" id="KW-0732">Signal</keyword>
<comment type="caution">
    <text evidence="3">The sequence shown here is derived from an EMBL/GenBank/DDBJ whole genome shotgun (WGS) entry which is preliminary data.</text>
</comment>
<evidence type="ECO:0000313" key="4">
    <source>
        <dbReference type="Proteomes" id="UP000568888"/>
    </source>
</evidence>
<dbReference type="InterPro" id="IPR003961">
    <property type="entry name" value="FN3_dom"/>
</dbReference>
<dbReference type="Gene3D" id="2.60.40.10">
    <property type="entry name" value="Immunoglobulins"/>
    <property type="match status" value="5"/>
</dbReference>
<evidence type="ECO:0000259" key="2">
    <source>
        <dbReference type="PROSITE" id="PS50853"/>
    </source>
</evidence>
<accession>A0A6V8MSS7</accession>
<dbReference type="Proteomes" id="UP000568888">
    <property type="component" value="Unassembled WGS sequence"/>
</dbReference>